<name>A0A151N587_ALLMI</name>
<proteinExistence type="predicted"/>
<evidence type="ECO:0000256" key="1">
    <source>
        <dbReference type="SAM" id="MobiDB-lite"/>
    </source>
</evidence>
<organism evidence="2 3">
    <name type="scientific">Alligator mississippiensis</name>
    <name type="common">American alligator</name>
    <dbReference type="NCBI Taxonomy" id="8496"/>
    <lineage>
        <taxon>Eukaryota</taxon>
        <taxon>Metazoa</taxon>
        <taxon>Chordata</taxon>
        <taxon>Craniata</taxon>
        <taxon>Vertebrata</taxon>
        <taxon>Euteleostomi</taxon>
        <taxon>Archelosauria</taxon>
        <taxon>Archosauria</taxon>
        <taxon>Crocodylia</taxon>
        <taxon>Alligatoridae</taxon>
        <taxon>Alligatorinae</taxon>
        <taxon>Alligator</taxon>
    </lineage>
</organism>
<evidence type="ECO:0000313" key="2">
    <source>
        <dbReference type="EMBL" id="KYO31759.1"/>
    </source>
</evidence>
<sequence length="103" mass="11854">MQGTVTSPRSQKEKFLTHKNRASHPNMVVMHMIFPVNSSSRMEKSLILFIRLLAVEKENSCRNEEGRLMMNATVDKSGAHLEFDLVIISASCFKVDLKWKKHH</sequence>
<accession>A0A151N587</accession>
<keyword evidence="3" id="KW-1185">Reference proteome</keyword>
<gene>
    <name evidence="2" type="ORF">Y1Q_0022834</name>
</gene>
<feature type="region of interest" description="Disordered" evidence="1">
    <location>
        <begin position="1"/>
        <end position="20"/>
    </location>
</feature>
<protein>
    <submittedName>
        <fullName evidence="2">Uncharacterized protein</fullName>
    </submittedName>
</protein>
<evidence type="ECO:0000313" key="3">
    <source>
        <dbReference type="Proteomes" id="UP000050525"/>
    </source>
</evidence>
<dbReference type="EMBL" id="AKHW03004053">
    <property type="protein sequence ID" value="KYO31759.1"/>
    <property type="molecule type" value="Genomic_DNA"/>
</dbReference>
<comment type="caution">
    <text evidence="2">The sequence shown here is derived from an EMBL/GenBank/DDBJ whole genome shotgun (WGS) entry which is preliminary data.</text>
</comment>
<reference evidence="2 3" key="1">
    <citation type="journal article" date="2012" name="Genome Biol.">
        <title>Sequencing three crocodilian genomes to illuminate the evolution of archosaurs and amniotes.</title>
        <authorList>
            <person name="St John J.A."/>
            <person name="Braun E.L."/>
            <person name="Isberg S.R."/>
            <person name="Miles L.G."/>
            <person name="Chong A.Y."/>
            <person name="Gongora J."/>
            <person name="Dalzell P."/>
            <person name="Moran C."/>
            <person name="Bed'hom B."/>
            <person name="Abzhanov A."/>
            <person name="Burgess S.C."/>
            <person name="Cooksey A.M."/>
            <person name="Castoe T.A."/>
            <person name="Crawford N.G."/>
            <person name="Densmore L.D."/>
            <person name="Drew J.C."/>
            <person name="Edwards S.V."/>
            <person name="Faircloth B.C."/>
            <person name="Fujita M.K."/>
            <person name="Greenwold M.J."/>
            <person name="Hoffmann F.G."/>
            <person name="Howard J.M."/>
            <person name="Iguchi T."/>
            <person name="Janes D.E."/>
            <person name="Khan S.Y."/>
            <person name="Kohno S."/>
            <person name="de Koning A.J."/>
            <person name="Lance S.L."/>
            <person name="McCarthy F.M."/>
            <person name="McCormack J.E."/>
            <person name="Merchant M.E."/>
            <person name="Peterson D.G."/>
            <person name="Pollock D.D."/>
            <person name="Pourmand N."/>
            <person name="Raney B.J."/>
            <person name="Roessler K.A."/>
            <person name="Sanford J.R."/>
            <person name="Sawyer R.H."/>
            <person name="Schmidt C.J."/>
            <person name="Triplett E.W."/>
            <person name="Tuberville T.D."/>
            <person name="Venegas-Anaya M."/>
            <person name="Howard J.T."/>
            <person name="Jarvis E.D."/>
            <person name="Guillette L.J.Jr."/>
            <person name="Glenn T.C."/>
            <person name="Green R.E."/>
            <person name="Ray D.A."/>
        </authorList>
    </citation>
    <scope>NUCLEOTIDE SEQUENCE [LARGE SCALE GENOMIC DNA]</scope>
    <source>
        <strain evidence="2">KSC_2009_1</strain>
    </source>
</reference>
<dbReference type="Proteomes" id="UP000050525">
    <property type="component" value="Unassembled WGS sequence"/>
</dbReference>
<dbReference type="AlphaFoldDB" id="A0A151N587"/>